<feature type="domain" description="Aldehyde oxidase/xanthine dehydrogenase a/b hammerhead" evidence="3">
    <location>
        <begin position="20"/>
        <end position="140"/>
    </location>
</feature>
<dbReference type="InterPro" id="IPR000674">
    <property type="entry name" value="Ald_Oxase/Xan_DH_a/b"/>
</dbReference>
<dbReference type="PANTHER" id="PTHR11908">
    <property type="entry name" value="XANTHINE DEHYDROGENASE"/>
    <property type="match status" value="1"/>
</dbReference>
<name>A0A7C9IGF4_9RHOB</name>
<dbReference type="InterPro" id="IPR037165">
    <property type="entry name" value="AldOxase/xan_DH_Mopterin-bd_sf"/>
</dbReference>
<evidence type="ECO:0000256" key="2">
    <source>
        <dbReference type="ARBA" id="ARBA00023002"/>
    </source>
</evidence>
<dbReference type="Proteomes" id="UP000480350">
    <property type="component" value="Unassembled WGS sequence"/>
</dbReference>
<dbReference type="Gene3D" id="3.90.1170.50">
    <property type="entry name" value="Aldehyde oxidase/xanthine dehydrogenase, a/b hammerhead"/>
    <property type="match status" value="1"/>
</dbReference>
<dbReference type="InterPro" id="IPR016208">
    <property type="entry name" value="Ald_Oxase/xanthine_DH-like"/>
</dbReference>
<dbReference type="SUPFAM" id="SSF56003">
    <property type="entry name" value="Molybdenum cofactor-binding domain"/>
    <property type="match status" value="1"/>
</dbReference>
<reference evidence="4 5" key="2">
    <citation type="submission" date="2020-03" db="EMBL/GenBank/DDBJ databases">
        <title>Kangsaoukella pontilimi gen. nov., sp. nov., a new member of the family Rhodobacteraceae isolated from a tidal mudflat.</title>
        <authorList>
            <person name="Kim I.S."/>
        </authorList>
    </citation>
    <scope>NUCLEOTIDE SEQUENCE [LARGE SCALE GENOMIC DNA]</scope>
    <source>
        <strain evidence="4 5">GH1-50</strain>
    </source>
</reference>
<organism evidence="4 5">
    <name type="scientific">Kangsaoukella pontilimi</name>
    <dbReference type="NCBI Taxonomy" id="2691042"/>
    <lineage>
        <taxon>Bacteria</taxon>
        <taxon>Pseudomonadati</taxon>
        <taxon>Pseudomonadota</taxon>
        <taxon>Alphaproteobacteria</taxon>
        <taxon>Rhodobacterales</taxon>
        <taxon>Paracoccaceae</taxon>
        <taxon>Kangsaoukella</taxon>
    </lineage>
</organism>
<gene>
    <name evidence="4" type="ORF">GQ651_08615</name>
</gene>
<dbReference type="InterPro" id="IPR008274">
    <property type="entry name" value="AldOxase/xan_DH_MoCoBD1"/>
</dbReference>
<protein>
    <submittedName>
        <fullName evidence="4">Molybdopterin-dependent oxidoreductase</fullName>
    </submittedName>
</protein>
<evidence type="ECO:0000313" key="4">
    <source>
        <dbReference type="EMBL" id="MXQ07907.1"/>
    </source>
</evidence>
<dbReference type="RefSeq" id="WP_160763756.1">
    <property type="nucleotide sequence ID" value="NZ_WUPT01000001.1"/>
</dbReference>
<dbReference type="EMBL" id="WUPT01000001">
    <property type="protein sequence ID" value="MXQ07907.1"/>
    <property type="molecule type" value="Genomic_DNA"/>
</dbReference>
<evidence type="ECO:0000259" key="3">
    <source>
        <dbReference type="SMART" id="SM01008"/>
    </source>
</evidence>
<sequence length="763" mass="82664">MEKFGKAQPVARFEDHRFVTGHGRYIDDIAPEGALHAVFVRSQVAHGTLAPVDLTDVREMDGVRLAVAAEDLDELGVRNSMKATVVKNRDGTKGVKTLRPILATGRVRFVGEPIALIVADTLAQAKDAAEAVFAEIDDLPAKVDIAPGGETLHENAPENVAFTWGKGDEDTVKSAIAGAAHVVHTRVVDNRIIVNSMEPRGCVADWDGERLHFGFGGQGVWGTRDELAKMLDLKKKQVHVTNPDVGGGFGMKGMDYPEYFSIAGAARALGRPIRWMSERTEAMLSDNGGRDLISDTTLAFDADFRLVAYHVETVCNLGAYNSQYAQPIQTDLFLKVATGVYDLRTVSLNCRGIYTNTTQIDAYRGAGRPEAIFALERSMDNAARTLGVDPLDLRRRNFIKPDQFPYKTALAETYDVGDFERVLDRVAREADLAGFAARRAASEAKGKLRGQGLCYYIESILGDKEETSAIEYGDNGKVRLYVGTQSNGQGHETVYATFLSDQTGIPVEAIEIVQGDSDLIKEGGGTGGSRSVTVQNTATLATVETMTRAFQSYLAEKTGEDGIEFDDERFRIPGSNETPTMLDVAAMARADGREDLLRFQEKIELESRSFPNGAHIAEVEIDPETGLVSVDRYTVTDDFGNLINPMLAEGQVHGGVAQGIGQALTERVVYDGEGQLLTATFMDYAMPRAYDLPMIGFTTEPVPSTTNPMGMKGCGEAGTVGALAAIANAMADAFSTRGLDAPDMPFTPERVWQALQQEAIAAE</sequence>
<evidence type="ECO:0000313" key="5">
    <source>
        <dbReference type="Proteomes" id="UP000480350"/>
    </source>
</evidence>
<comment type="caution">
    <text evidence="4">The sequence shown here is derived from an EMBL/GenBank/DDBJ whole genome shotgun (WGS) entry which is preliminary data.</text>
</comment>
<keyword evidence="2" id="KW-0560">Oxidoreductase</keyword>
<dbReference type="SUPFAM" id="SSF54665">
    <property type="entry name" value="CO dehydrogenase molybdoprotein N-domain-like"/>
    <property type="match status" value="1"/>
</dbReference>
<reference evidence="4 5" key="1">
    <citation type="submission" date="2019-12" db="EMBL/GenBank/DDBJ databases">
        <authorList>
            <person name="Lee S.D."/>
        </authorList>
    </citation>
    <scope>NUCLEOTIDE SEQUENCE [LARGE SCALE GENOMIC DNA]</scope>
    <source>
        <strain evidence="4 5">GH1-50</strain>
    </source>
</reference>
<dbReference type="Pfam" id="PF02738">
    <property type="entry name" value="MoCoBD_1"/>
    <property type="match status" value="1"/>
</dbReference>
<dbReference type="InterPro" id="IPR036856">
    <property type="entry name" value="Ald_Oxase/Xan_DH_a/b_sf"/>
</dbReference>
<accession>A0A7C9IGF4</accession>
<dbReference type="SMART" id="SM01008">
    <property type="entry name" value="Ald_Xan_dh_C"/>
    <property type="match status" value="1"/>
</dbReference>
<dbReference type="Gene3D" id="3.30.365.10">
    <property type="entry name" value="Aldehyde oxidase/xanthine dehydrogenase, molybdopterin binding domain"/>
    <property type="match status" value="4"/>
</dbReference>
<dbReference type="InterPro" id="IPR046867">
    <property type="entry name" value="AldOxase/xan_DH_MoCoBD2"/>
</dbReference>
<evidence type="ECO:0000256" key="1">
    <source>
        <dbReference type="ARBA" id="ARBA00022505"/>
    </source>
</evidence>
<dbReference type="AlphaFoldDB" id="A0A7C9IGF4"/>
<dbReference type="Pfam" id="PF20256">
    <property type="entry name" value="MoCoBD_2"/>
    <property type="match status" value="1"/>
</dbReference>
<dbReference type="GO" id="GO:0016491">
    <property type="term" value="F:oxidoreductase activity"/>
    <property type="evidence" value="ECO:0007669"/>
    <property type="project" value="UniProtKB-KW"/>
</dbReference>
<keyword evidence="1" id="KW-0500">Molybdenum</keyword>
<dbReference type="PANTHER" id="PTHR11908:SF132">
    <property type="entry name" value="ALDEHYDE OXIDASE 1-RELATED"/>
    <property type="match status" value="1"/>
</dbReference>
<dbReference type="GO" id="GO:0005506">
    <property type="term" value="F:iron ion binding"/>
    <property type="evidence" value="ECO:0007669"/>
    <property type="project" value="InterPro"/>
</dbReference>
<proteinExistence type="predicted"/>
<keyword evidence="5" id="KW-1185">Reference proteome</keyword>
<dbReference type="Pfam" id="PF01315">
    <property type="entry name" value="Ald_Xan_dh_C"/>
    <property type="match status" value="1"/>
</dbReference>